<dbReference type="Pfam" id="PF00561">
    <property type="entry name" value="Abhydrolase_1"/>
    <property type="match status" value="1"/>
</dbReference>
<evidence type="ECO:0000256" key="8">
    <source>
        <dbReference type="ARBA" id="ARBA00048283"/>
    </source>
</evidence>
<dbReference type="EC" id="3.1.1.116" evidence="3"/>
<dbReference type="AlphaFoldDB" id="A0AAV1ZRZ3"/>
<sequence>MKMISLSILVCISVFLQVPSLYKPVLASKPKPVDLAYSCLRVGNEKERKDDIPLVLVHGLTAFKEMYRGINEVLAWETGKKVCIVDMRNHGESPWSDELDIAAMTEDVKHFLDTIKAPKAVVLGSSMGGKIAVHLALNYPSMVDKIIVEDMRPNGLSPESIEEILFYVGLFKDLDEVMPQGVTEIEAKQTLLQIVNDRLAKTNSSVRMKDPDIIPIKCSQGTCRWKTNPKVIQVVSNNIMDMWTESSGRFDGSALFIYGTESNFKVGEDESNIKKLFPNAKLVGVKGAAHLVHIFPEFMTEAVKFINR</sequence>
<gene>
    <name evidence="14" type="ORF">LARSCL_LOCUS7483</name>
</gene>
<dbReference type="PANTHER" id="PTHR46118">
    <property type="entry name" value="PROTEIN ABHD11"/>
    <property type="match status" value="1"/>
</dbReference>
<keyword evidence="2" id="KW-0378">Hydrolase</keyword>
<name>A0AAV1ZRZ3_9ARAC</name>
<dbReference type="GO" id="GO:0016787">
    <property type="term" value="F:hydrolase activity"/>
    <property type="evidence" value="ECO:0007669"/>
    <property type="project" value="UniProtKB-KW"/>
</dbReference>
<feature type="signal peptide" evidence="12">
    <location>
        <begin position="1"/>
        <end position="27"/>
    </location>
</feature>
<evidence type="ECO:0000256" key="5">
    <source>
        <dbReference type="ARBA" id="ARBA00043667"/>
    </source>
</evidence>
<comment type="catalytic activity">
    <reaction evidence="10">
        <text>1-octadecanoyl-2-(9Z-octadecenoyl)-sn-glycerol + H2O = 2-(9Z-octadecenoyl)-glycerol + octadecanoate + H(+)</text>
        <dbReference type="Rhea" id="RHEA:77103"/>
        <dbReference type="ChEBI" id="CHEBI:15377"/>
        <dbReference type="ChEBI" id="CHEBI:15378"/>
        <dbReference type="ChEBI" id="CHEBI:25629"/>
        <dbReference type="ChEBI" id="CHEBI:73990"/>
        <dbReference type="ChEBI" id="CHEBI:75468"/>
    </reaction>
</comment>
<feature type="domain" description="AB hydrolase-1" evidence="13">
    <location>
        <begin position="53"/>
        <end position="164"/>
    </location>
</feature>
<reference evidence="14 15" key="1">
    <citation type="submission" date="2024-04" db="EMBL/GenBank/DDBJ databases">
        <authorList>
            <person name="Rising A."/>
            <person name="Reimegard J."/>
            <person name="Sonavane S."/>
            <person name="Akerstrom W."/>
            <person name="Nylinder S."/>
            <person name="Hedman E."/>
            <person name="Kallberg Y."/>
        </authorList>
    </citation>
    <scope>NUCLEOTIDE SEQUENCE [LARGE SCALE GENOMIC DNA]</scope>
</reference>
<accession>A0AAV1ZRZ3</accession>
<evidence type="ECO:0000259" key="13">
    <source>
        <dbReference type="Pfam" id="PF00561"/>
    </source>
</evidence>
<feature type="chain" id="PRO_5043662591" description="sn-1-specific diacylglycerol lipase ABHD11" evidence="12">
    <location>
        <begin position="28"/>
        <end position="308"/>
    </location>
</feature>
<comment type="caution">
    <text evidence="14">The sequence shown here is derived from an EMBL/GenBank/DDBJ whole genome shotgun (WGS) entry which is preliminary data.</text>
</comment>
<dbReference type="InterPro" id="IPR000073">
    <property type="entry name" value="AB_hydrolase_1"/>
</dbReference>
<comment type="catalytic activity">
    <reaction evidence="9">
        <text>1,2-didecanoylglycerol + H2O = decanoylglycerol + decanoate + H(+)</text>
        <dbReference type="Rhea" id="RHEA:48596"/>
        <dbReference type="ChEBI" id="CHEBI:11152"/>
        <dbReference type="ChEBI" id="CHEBI:15377"/>
        <dbReference type="ChEBI" id="CHEBI:15378"/>
        <dbReference type="ChEBI" id="CHEBI:27689"/>
        <dbReference type="ChEBI" id="CHEBI:90605"/>
    </reaction>
</comment>
<evidence type="ECO:0000256" key="9">
    <source>
        <dbReference type="ARBA" id="ARBA00048504"/>
    </source>
</evidence>
<dbReference type="InterPro" id="IPR029058">
    <property type="entry name" value="AB_hydrolase_fold"/>
</dbReference>
<evidence type="ECO:0000256" key="3">
    <source>
        <dbReference type="ARBA" id="ARBA00026104"/>
    </source>
</evidence>
<organism evidence="14 15">
    <name type="scientific">Larinioides sclopetarius</name>
    <dbReference type="NCBI Taxonomy" id="280406"/>
    <lineage>
        <taxon>Eukaryota</taxon>
        <taxon>Metazoa</taxon>
        <taxon>Ecdysozoa</taxon>
        <taxon>Arthropoda</taxon>
        <taxon>Chelicerata</taxon>
        <taxon>Arachnida</taxon>
        <taxon>Araneae</taxon>
        <taxon>Araneomorphae</taxon>
        <taxon>Entelegynae</taxon>
        <taxon>Araneoidea</taxon>
        <taxon>Araneidae</taxon>
        <taxon>Larinioides</taxon>
    </lineage>
</organism>
<evidence type="ECO:0000256" key="4">
    <source>
        <dbReference type="ARBA" id="ARBA00042703"/>
    </source>
</evidence>
<evidence type="ECO:0000256" key="2">
    <source>
        <dbReference type="ARBA" id="ARBA00022801"/>
    </source>
</evidence>
<dbReference type="PRINTS" id="PR00111">
    <property type="entry name" value="ABHYDROLASE"/>
</dbReference>
<evidence type="ECO:0000256" key="7">
    <source>
        <dbReference type="ARBA" id="ARBA00044064"/>
    </source>
</evidence>
<evidence type="ECO:0000256" key="11">
    <source>
        <dbReference type="ARBA" id="ARBA00048919"/>
    </source>
</evidence>
<dbReference type="Proteomes" id="UP001497382">
    <property type="component" value="Unassembled WGS sequence"/>
</dbReference>
<evidence type="ECO:0000256" key="1">
    <source>
        <dbReference type="ARBA" id="ARBA00008645"/>
    </source>
</evidence>
<dbReference type="Gene3D" id="3.40.50.1820">
    <property type="entry name" value="alpha/beta hydrolase"/>
    <property type="match status" value="1"/>
</dbReference>
<comment type="similarity">
    <text evidence="1">Belongs to the AB hydrolase superfamily.</text>
</comment>
<dbReference type="SUPFAM" id="SSF53474">
    <property type="entry name" value="alpha/beta-Hydrolases"/>
    <property type="match status" value="1"/>
</dbReference>
<evidence type="ECO:0000256" key="12">
    <source>
        <dbReference type="SAM" id="SignalP"/>
    </source>
</evidence>
<evidence type="ECO:0000313" key="15">
    <source>
        <dbReference type="Proteomes" id="UP001497382"/>
    </source>
</evidence>
<proteinExistence type="inferred from homology"/>
<keyword evidence="15" id="KW-1185">Reference proteome</keyword>
<evidence type="ECO:0000256" key="6">
    <source>
        <dbReference type="ARBA" id="ARBA00043742"/>
    </source>
</evidence>
<evidence type="ECO:0000313" key="14">
    <source>
        <dbReference type="EMBL" id="CAL1274482.1"/>
    </source>
</evidence>
<comment type="catalytic activity">
    <reaction evidence="8">
        <text>1-octadecanoyl-2-(4Z,7Z,10Z,13Z,16Z,19Z-docosahexaenoyl)-sn-glycerol + H2O = 2-(4Z,7Z,10Z,13Z,16Z,19Z-docosahexaenoyl)-glycerol + octadecanoate + H(+)</text>
        <dbReference type="Rhea" id="RHEA:77107"/>
        <dbReference type="ChEBI" id="CHEBI:15377"/>
        <dbReference type="ChEBI" id="CHEBI:15378"/>
        <dbReference type="ChEBI" id="CHEBI:25629"/>
        <dbReference type="ChEBI" id="CHEBI:77129"/>
        <dbReference type="ChEBI" id="CHEBI:186738"/>
    </reaction>
</comment>
<comment type="catalytic activity">
    <reaction evidence="11">
        <text>1-octadecanoyl-2-(5Z,8Z,11Z,14Z-eicosatetraenoyl)-sn-glycerol + H2O = 2-(5Z,8Z,11Z,14Z-eicosatetraenoyl)-glycerol + octadecanoate + H(+)</text>
        <dbReference type="Rhea" id="RHEA:38507"/>
        <dbReference type="ChEBI" id="CHEBI:15377"/>
        <dbReference type="ChEBI" id="CHEBI:15378"/>
        <dbReference type="ChEBI" id="CHEBI:25629"/>
        <dbReference type="ChEBI" id="CHEBI:52392"/>
        <dbReference type="ChEBI" id="CHEBI:75728"/>
    </reaction>
</comment>
<dbReference type="EMBL" id="CAXIEN010000077">
    <property type="protein sequence ID" value="CAL1274482.1"/>
    <property type="molecule type" value="Genomic_DNA"/>
</dbReference>
<comment type="catalytic activity">
    <reaction evidence="6">
        <text>a 1,3-diacyl-sn-glycerol + H2O = a 1-acyl-sn-glycerol + a fatty acid + H(+)</text>
        <dbReference type="Rhea" id="RHEA:38503"/>
        <dbReference type="ChEBI" id="CHEBI:15377"/>
        <dbReference type="ChEBI" id="CHEBI:15378"/>
        <dbReference type="ChEBI" id="CHEBI:28868"/>
        <dbReference type="ChEBI" id="CHEBI:64683"/>
        <dbReference type="ChEBI" id="CHEBI:77272"/>
    </reaction>
</comment>
<dbReference type="PANTHER" id="PTHR46118:SF4">
    <property type="entry name" value="PROTEIN ABHD11"/>
    <property type="match status" value="1"/>
</dbReference>
<keyword evidence="12" id="KW-0732">Signal</keyword>
<protein>
    <recommendedName>
        <fullName evidence="7">sn-1-specific diacylglycerol lipase ABHD11</fullName>
        <ecNumber evidence="3">3.1.1.116</ecNumber>
    </recommendedName>
    <alternativeName>
        <fullName evidence="4">Alpha/beta hydrolase domain-containing protein 11</fullName>
    </alternativeName>
</protein>
<evidence type="ECO:0000256" key="10">
    <source>
        <dbReference type="ARBA" id="ARBA00048513"/>
    </source>
</evidence>
<comment type="catalytic activity">
    <reaction evidence="5">
        <text>a 1,2-diacyl-sn-glycerol + H2O = a 2-acylglycerol + a fatty acid + H(+)</text>
        <dbReference type="Rhea" id="RHEA:33275"/>
        <dbReference type="ChEBI" id="CHEBI:15377"/>
        <dbReference type="ChEBI" id="CHEBI:15378"/>
        <dbReference type="ChEBI" id="CHEBI:17389"/>
        <dbReference type="ChEBI" id="CHEBI:17815"/>
        <dbReference type="ChEBI" id="CHEBI:28868"/>
        <dbReference type="EC" id="3.1.1.116"/>
    </reaction>
</comment>